<dbReference type="OrthoDB" id="5531344at2759"/>
<proteinExistence type="predicted"/>
<dbReference type="Gene3D" id="3.90.1170.40">
    <property type="entry name" value="Molybdopterin biosynthesis MoaE subunit"/>
    <property type="match status" value="1"/>
</dbReference>
<dbReference type="PANTHER" id="PTHR23404">
    <property type="entry name" value="MOLYBDOPTERIN SYNTHASE RELATED"/>
    <property type="match status" value="1"/>
</dbReference>
<keyword evidence="2" id="KW-1185">Reference proteome</keyword>
<evidence type="ECO:0000313" key="2">
    <source>
        <dbReference type="Proteomes" id="UP000769157"/>
    </source>
</evidence>
<reference evidence="1" key="1">
    <citation type="journal article" date="2021" name="Open Biol.">
        <title>Shared evolutionary footprints suggest mitochondrial oxidative damage underlies multiple complex I losses in fungi.</title>
        <authorList>
            <person name="Schikora-Tamarit M.A."/>
            <person name="Marcet-Houben M."/>
            <person name="Nosek J."/>
            <person name="Gabaldon T."/>
        </authorList>
    </citation>
    <scope>NUCLEOTIDE SEQUENCE</scope>
    <source>
        <strain evidence="1">CBS6075</strain>
    </source>
</reference>
<organism evidence="1 2">
    <name type="scientific">Ogataea philodendri</name>
    <dbReference type="NCBI Taxonomy" id="1378263"/>
    <lineage>
        <taxon>Eukaryota</taxon>
        <taxon>Fungi</taxon>
        <taxon>Dikarya</taxon>
        <taxon>Ascomycota</taxon>
        <taxon>Saccharomycotina</taxon>
        <taxon>Pichiomycetes</taxon>
        <taxon>Pichiales</taxon>
        <taxon>Pichiaceae</taxon>
        <taxon>Ogataea</taxon>
    </lineage>
</organism>
<sequence>MSVYVDITDEVLVPEKVLNFVRSPQAGAIVYFGGITRDSFQGKEVVSLAYEAHPKLAIKTLRSIADESLTKFPGIHKAAIVHKTGPVPVATESVMIAVSSTHRKEGWLAGEWILERVKENAEIWKIEEYSDGSNTYKENETSNYNTNEFTSWMERIEIVPHETGLQSEYGVVFSNTGVFSRIPLGSSLSHDDLANFNNLSVTFLWTKTFSCRILHMGSGTTSSFGGGSHLENTLVSNRKRRLDFVAHQRNQLGGEHGVFSSEMQIMLTKIFQVDGKDDGRDQKYYSPA</sequence>
<dbReference type="InterPro" id="IPR036563">
    <property type="entry name" value="MoaE_sf"/>
</dbReference>
<gene>
    <name evidence="1" type="ORF">OGAPHI_004482</name>
</gene>
<reference evidence="1" key="2">
    <citation type="submission" date="2021-01" db="EMBL/GenBank/DDBJ databases">
        <authorList>
            <person name="Schikora-Tamarit M.A."/>
        </authorList>
    </citation>
    <scope>NUCLEOTIDE SEQUENCE</scope>
    <source>
        <strain evidence="1">CBS6075</strain>
    </source>
</reference>
<dbReference type="GeneID" id="70236447"/>
<name>A0A9P8P5Q0_9ASCO</name>
<dbReference type="InterPro" id="IPR003448">
    <property type="entry name" value="Mopterin_biosynth_MoaE"/>
</dbReference>
<dbReference type="GO" id="GO:0006777">
    <property type="term" value="P:Mo-molybdopterin cofactor biosynthetic process"/>
    <property type="evidence" value="ECO:0007669"/>
    <property type="project" value="InterPro"/>
</dbReference>
<accession>A0A9P8P5Q0</accession>
<dbReference type="EMBL" id="JAEUBE010000295">
    <property type="protein sequence ID" value="KAH3666293.1"/>
    <property type="molecule type" value="Genomic_DNA"/>
</dbReference>
<dbReference type="Proteomes" id="UP000769157">
    <property type="component" value="Unassembled WGS sequence"/>
</dbReference>
<dbReference type="RefSeq" id="XP_046061497.1">
    <property type="nucleotide sequence ID" value="XM_046205565.1"/>
</dbReference>
<protein>
    <submittedName>
        <fullName evidence="1">Uncharacterized protein</fullName>
    </submittedName>
</protein>
<evidence type="ECO:0000313" key="1">
    <source>
        <dbReference type="EMBL" id="KAH3666293.1"/>
    </source>
</evidence>
<dbReference type="CDD" id="cd00756">
    <property type="entry name" value="MoaE"/>
    <property type="match status" value="1"/>
</dbReference>
<dbReference type="Pfam" id="PF02391">
    <property type="entry name" value="MoaE"/>
    <property type="match status" value="1"/>
</dbReference>
<comment type="caution">
    <text evidence="1">The sequence shown here is derived from an EMBL/GenBank/DDBJ whole genome shotgun (WGS) entry which is preliminary data.</text>
</comment>
<dbReference type="AlphaFoldDB" id="A0A9P8P5Q0"/>
<dbReference type="SUPFAM" id="SSF54690">
    <property type="entry name" value="Molybdopterin synthase subunit MoaE"/>
    <property type="match status" value="1"/>
</dbReference>